<feature type="compositionally biased region" description="Acidic residues" evidence="1">
    <location>
        <begin position="1108"/>
        <end position="1127"/>
    </location>
</feature>
<organism evidence="2 3">
    <name type="scientific">Galerina marginata (strain CBS 339.88)</name>
    <dbReference type="NCBI Taxonomy" id="685588"/>
    <lineage>
        <taxon>Eukaryota</taxon>
        <taxon>Fungi</taxon>
        <taxon>Dikarya</taxon>
        <taxon>Basidiomycota</taxon>
        <taxon>Agaricomycotina</taxon>
        <taxon>Agaricomycetes</taxon>
        <taxon>Agaricomycetidae</taxon>
        <taxon>Agaricales</taxon>
        <taxon>Agaricineae</taxon>
        <taxon>Strophariaceae</taxon>
        <taxon>Galerina</taxon>
    </lineage>
</organism>
<dbReference type="EMBL" id="KL142390">
    <property type="protein sequence ID" value="KDR71945.1"/>
    <property type="molecule type" value="Genomic_DNA"/>
</dbReference>
<evidence type="ECO:0000313" key="2">
    <source>
        <dbReference type="EMBL" id="KDR71945.1"/>
    </source>
</evidence>
<feature type="region of interest" description="Disordered" evidence="1">
    <location>
        <begin position="409"/>
        <end position="531"/>
    </location>
</feature>
<dbReference type="Proteomes" id="UP000027222">
    <property type="component" value="Unassembled WGS sequence"/>
</dbReference>
<feature type="compositionally biased region" description="Polar residues" evidence="1">
    <location>
        <begin position="1181"/>
        <end position="1192"/>
    </location>
</feature>
<name>A0A067SM13_GALM3</name>
<feature type="region of interest" description="Disordered" evidence="1">
    <location>
        <begin position="1151"/>
        <end position="1192"/>
    </location>
</feature>
<evidence type="ECO:0000256" key="1">
    <source>
        <dbReference type="SAM" id="MobiDB-lite"/>
    </source>
</evidence>
<reference evidence="3" key="1">
    <citation type="journal article" date="2014" name="Proc. Natl. Acad. Sci. U.S.A.">
        <title>Extensive sampling of basidiomycete genomes demonstrates inadequacy of the white-rot/brown-rot paradigm for wood decay fungi.</title>
        <authorList>
            <person name="Riley R."/>
            <person name="Salamov A.A."/>
            <person name="Brown D.W."/>
            <person name="Nagy L.G."/>
            <person name="Floudas D."/>
            <person name="Held B.W."/>
            <person name="Levasseur A."/>
            <person name="Lombard V."/>
            <person name="Morin E."/>
            <person name="Otillar R."/>
            <person name="Lindquist E.A."/>
            <person name="Sun H."/>
            <person name="LaButti K.M."/>
            <person name="Schmutz J."/>
            <person name="Jabbour D."/>
            <person name="Luo H."/>
            <person name="Baker S.E."/>
            <person name="Pisabarro A.G."/>
            <person name="Walton J.D."/>
            <person name="Blanchette R.A."/>
            <person name="Henrissat B."/>
            <person name="Martin F."/>
            <person name="Cullen D."/>
            <person name="Hibbett D.S."/>
            <person name="Grigoriev I.V."/>
        </authorList>
    </citation>
    <scope>NUCLEOTIDE SEQUENCE [LARGE SCALE GENOMIC DNA]</scope>
    <source>
        <strain evidence="3">CBS 339.88</strain>
    </source>
</reference>
<evidence type="ECO:0000313" key="3">
    <source>
        <dbReference type="Proteomes" id="UP000027222"/>
    </source>
</evidence>
<keyword evidence="3" id="KW-1185">Reference proteome</keyword>
<accession>A0A067SM13</accession>
<sequence>MFVRPPLPPLQFTRPEAPLLNAVDGAMMGNLRLDLVRIFLPTFVESVSTFPKVDNFWAHLSVKDQSRCCTHVNRGSTEYVNLSWPLCLVVYGYVFGKRPYVRPGINITAQDIVDHLKRRHLLWSSRRVEYWLSSTSYPVVAALEPFSELPHQDAISLKLQRRIKSSKNPSASPSPPQKSIITMAIKSCVTMALAFKSFITVTTALAFSTSSLTAGALEPLSELPSPSARKFFLTTALAFKSIATISHVLSSIFRLFYLPVYISLLFVYQEYLNQSIPHLYCKPCPIALVSAPSPGLEIPGHWVLEVTGYTPNGQRCIPLLVNNLTTFASVLDLLVAMRLIPRKDLGSFYLRHRVWGRTKPLSLSEKLSDKGVQRYPTLFLGLRVRGGSSRRHRSFVYVDVPPAPYPIPMTVDVSHPTPSTSNLLQQPSPSRHMPLQDRDANQRASKRKRAFDDDDGDKHELASNPKGKGKENSGVFVSKAKKQKTAEPASKPKTAGHSNRPRRRAALDPDYDVDAVMTDNLSDPDYNEDVMTRPRQTQRPTLTTPPLFFQPGCESETGRLVIVKKDGKGFYERDGKRCNHNLPSSWKDTDWSSRTQEAEFDEYDNSCLALEELNMCIYKPLNQVFCRPCQRLLDHTDLLYHLRRAPHNQFVPNIPRKKFDFLENWKRNRGDSKCVKHAFLVDHVIQAYSLKDTPFPIHDVVVHRPLAFMQAPQIYDRCPACKKAYLNKDKDLAVTKRSLAMHFSESSTCQNSPVVQTLQGTKWNPSQDKSWAPFARERVYGQLVAPGGVKFSQRILYFPEGWVPSAPISTAAAGPDNNSSKSNADANANDLPVVKEPIIVQDYVEKLGWDKAFQTHSGSETADLIDVWKVMLTSVPEHPNHSEEHLQKEAALERGLSNIRCFLLEYLQDANKYVKRCHDMFRRQITHMNDQGSIALLLRHRHVLACGKVDVGQRLRKGDKKEMQIDLHLSVEAKDAMNDIYAFLIKIKEDEEIVKNDLEIRVHRLLVGLLTSQTRAEVKAGSLFEFVTALKSYRGPEKGFGPANLPSGMCSMLTYGLRTIVVHVSRLRGGTAPYVKLTADEGKGDLLSAADASIHLPDPDDIPELEDLAEEEEEDDRIDGDDDGDVPEPDHINQALLQEMLRLATEADESATIAVSSDVAKPKDTDTKDNEDETIPDPYASDTTSDAPISNANPVDPFANMLQDDLLSALAKCSDWISNTTSKNGSMPTSFQRIKMIWLVVWPLALKAVGSTRVVSDEAGLIFKYSNSHVSDHDIELASLKDLVESLITKASSKLYALLPSGLAFKKLDISLSSLHDDMKSDKSIFEQKENKQLFDGLVQKFMEKLMDPEEERYLLGKSKPKTKQQKALQSWFDAEQELLETILGGMVLGTGIPARAFQMKGFRYASSSSAERMRNLFICKQNVVIGFPKSKLYSRTIQEALWALPPGLSQTLILYLGVIRPVSIELMKQEMHQKPRSWSTSHIFAPAHSPIWSWEKMVAVIKSQTRSGLKIRLSIREIRQLITGIFRKHLPSLIEPVDMSKTSMANKQADHVQVTSNQYGQAGGYMTGLCLPDTEVDNFLNVSHAWQALLGIRSPGQWIQALLHKLPTKELQDGNRRIAMDQVRIFLVDTYGLGGPDWERSRKVAQDKLEEQPFIPKEENNLLGDEVLVGVLAAMLYGHGRVDCSDSAPVRGLAVDTVVEAVAFIRLGLKEWTGVQKLHFKPLEVLGPIVQYKEKTRERMRELANKFKDDWTALGLRTFNHVKERDTSTNSLNLMDNQEAIPHERITMG</sequence>
<proteinExistence type="predicted"/>
<protein>
    <submittedName>
        <fullName evidence="2">Uncharacterized protein</fullName>
    </submittedName>
</protein>
<gene>
    <name evidence="2" type="ORF">GALMADRAFT_213439</name>
</gene>
<feature type="region of interest" description="Disordered" evidence="1">
    <location>
        <begin position="1108"/>
        <end position="1130"/>
    </location>
</feature>
<dbReference type="HOGENOM" id="CLU_238366_0_0_1"/>
<feature type="compositionally biased region" description="Polar residues" evidence="1">
    <location>
        <begin position="416"/>
        <end position="429"/>
    </location>
</feature>
<dbReference type="OrthoDB" id="3070594at2759"/>